<dbReference type="Proteomes" id="UP001060085">
    <property type="component" value="Linkage Group LG03"/>
</dbReference>
<accession>A0ACC0BQA7</accession>
<evidence type="ECO:0000313" key="1">
    <source>
        <dbReference type="EMBL" id="KAI5674804.1"/>
    </source>
</evidence>
<organism evidence="1 2">
    <name type="scientific">Catharanthus roseus</name>
    <name type="common">Madagascar periwinkle</name>
    <name type="synonym">Vinca rosea</name>
    <dbReference type="NCBI Taxonomy" id="4058"/>
    <lineage>
        <taxon>Eukaryota</taxon>
        <taxon>Viridiplantae</taxon>
        <taxon>Streptophyta</taxon>
        <taxon>Embryophyta</taxon>
        <taxon>Tracheophyta</taxon>
        <taxon>Spermatophyta</taxon>
        <taxon>Magnoliopsida</taxon>
        <taxon>eudicotyledons</taxon>
        <taxon>Gunneridae</taxon>
        <taxon>Pentapetalae</taxon>
        <taxon>asterids</taxon>
        <taxon>lamiids</taxon>
        <taxon>Gentianales</taxon>
        <taxon>Apocynaceae</taxon>
        <taxon>Rauvolfioideae</taxon>
        <taxon>Vinceae</taxon>
        <taxon>Catharanthinae</taxon>
        <taxon>Catharanthus</taxon>
    </lineage>
</organism>
<protein>
    <submittedName>
        <fullName evidence="1">Uncharacterized protein</fullName>
    </submittedName>
</protein>
<gene>
    <name evidence="1" type="ORF">M9H77_15168</name>
</gene>
<dbReference type="EMBL" id="CM044703">
    <property type="protein sequence ID" value="KAI5674804.1"/>
    <property type="molecule type" value="Genomic_DNA"/>
</dbReference>
<comment type="caution">
    <text evidence="1">The sequence shown here is derived from an EMBL/GenBank/DDBJ whole genome shotgun (WGS) entry which is preliminary data.</text>
</comment>
<evidence type="ECO:0000313" key="2">
    <source>
        <dbReference type="Proteomes" id="UP001060085"/>
    </source>
</evidence>
<proteinExistence type="predicted"/>
<keyword evidence="2" id="KW-1185">Reference proteome</keyword>
<reference evidence="2" key="1">
    <citation type="journal article" date="2023" name="Nat. Plants">
        <title>Single-cell RNA sequencing provides a high-resolution roadmap for understanding the multicellular compartmentation of specialized metabolism.</title>
        <authorList>
            <person name="Sun S."/>
            <person name="Shen X."/>
            <person name="Li Y."/>
            <person name="Li Y."/>
            <person name="Wang S."/>
            <person name="Li R."/>
            <person name="Zhang H."/>
            <person name="Shen G."/>
            <person name="Guo B."/>
            <person name="Wei J."/>
            <person name="Xu J."/>
            <person name="St-Pierre B."/>
            <person name="Chen S."/>
            <person name="Sun C."/>
        </authorList>
    </citation>
    <scope>NUCLEOTIDE SEQUENCE [LARGE SCALE GENOMIC DNA]</scope>
</reference>
<sequence>MKITSGKTELPTRQLNPLPDGDILQKSVQSKKPTRRKSKGSGNGVRLRKDGKRSSRPETPLLRWKFNEVGDDNNGVNMEENESPPVAAEPGRRNSRKMKSIVSARKLAAGIWRMQLPEVPTAGGGERLGFQSGDNNHVGVHFHGHHGCEVHNSASKDLVQSPPSVSGPRNGFLSKIESPFQLSNPAMEGATKWDPVGWKTTDEIKQNYGQRKLLDQEARAASVISALEAELEQSRAQIQELETERRTSKKKLEHFLKKLSEERAVWRSREHEKVRAIIDDMKVDLSRERKNRQRLEIVNSKLVNELAEAKLSAKRYMQDYEKERKARELIEEVCDELAKEIGEDKAEVEALKRESMKLREEVDDERKMLQMAEVWREERVQMKLVDAKVALEERYSHMNRLIADLESFLSSRGASRNSEDLRVAEILHQAATSVNIQDIREFTYEPPNPDDIFSVFEDVNFGDANERQIEPCSAYSPASHASKMHMVSPEVTMYNKDIIQRHSNAAYIDRSGTLDEDGSEWETVSHPDDQGSIYSPDGSDTSVNKNHRDSNASRSITEWDGNGCEGTPITEISEVCSLPTRQLKKVTSISRLWRSCPGNGENYKIISLEGINGRLSNGRLSNGAALISPDRGSGKDGLSPPDIAGHWSSPESGNPHITKSMKGCIEWPRSAQKNSLKAKLLEARMEKINNGVLHLYAQNLRNLAKASKFPVHHPALDDFGYISTSSAFDNSHKFILVSCVSLGSVHIFPSAFFGVKTNSWYVMEHDKDKANELRQVIAATVASDPTKYSEVFLGKPNEEYCAWILNPEKWGGAIELSILAEYYGREIAAYDIQTARCDLYGQGNNYSERVMLIYDGLHYDALAMSPFDGAPEEFDQTVFTVDSNRSIGPVEGLALNLVKEQQRKRSYTDTANFTLRCGVCQIGVVGQKEAVEHAQATGHVNFQEYK</sequence>
<name>A0ACC0BQA7_CATRO</name>